<comment type="caution">
    <text evidence="1">The sequence shown here is derived from an EMBL/GenBank/DDBJ whole genome shotgun (WGS) entry which is preliminary data.</text>
</comment>
<proteinExistence type="predicted"/>
<dbReference type="Proteomes" id="UP001165186">
    <property type="component" value="Unassembled WGS sequence"/>
</dbReference>
<accession>A0ACB5RU95</accession>
<protein>
    <submittedName>
        <fullName evidence="1">Uncharacterized protein</fullName>
    </submittedName>
</protein>
<reference evidence="1" key="1">
    <citation type="submission" date="2024-09" db="EMBL/GenBank/DDBJ databases">
        <title>Draft Genome Sequences of Neofusicoccum parvum.</title>
        <authorList>
            <person name="Ashida A."/>
            <person name="Camagna M."/>
            <person name="Tanaka A."/>
            <person name="Takemoto D."/>
        </authorList>
    </citation>
    <scope>NUCLEOTIDE SEQUENCE</scope>
    <source>
        <strain evidence="1">PPO83</strain>
    </source>
</reference>
<evidence type="ECO:0000313" key="1">
    <source>
        <dbReference type="EMBL" id="GME24079.1"/>
    </source>
</evidence>
<name>A0ACB5RU95_9PEZI</name>
<evidence type="ECO:0000313" key="2">
    <source>
        <dbReference type="Proteomes" id="UP001165186"/>
    </source>
</evidence>
<keyword evidence="2" id="KW-1185">Reference proteome</keyword>
<dbReference type="EMBL" id="BSXG01000011">
    <property type="protein sequence ID" value="GME24079.1"/>
    <property type="molecule type" value="Genomic_DNA"/>
</dbReference>
<organism evidence="1 2">
    <name type="scientific">Neofusicoccum parvum</name>
    <dbReference type="NCBI Taxonomy" id="310453"/>
    <lineage>
        <taxon>Eukaryota</taxon>
        <taxon>Fungi</taxon>
        <taxon>Dikarya</taxon>
        <taxon>Ascomycota</taxon>
        <taxon>Pezizomycotina</taxon>
        <taxon>Dothideomycetes</taxon>
        <taxon>Dothideomycetes incertae sedis</taxon>
        <taxon>Botryosphaeriales</taxon>
        <taxon>Botryosphaeriaceae</taxon>
        <taxon>Neofusicoccum</taxon>
    </lineage>
</organism>
<gene>
    <name evidence="1" type="primary">g4749</name>
    <name evidence="1" type="ORF">NpPPO83_00004749</name>
</gene>
<sequence>MSGFEKVIVVGAGPTGALLALLLARKGIQVEILDQANGPDKQPRASHYSTPALPELRRAGVLDDVYTAGFIPGKMSWRKLDGTRIAGLDSSVMDKSDRIVCLPLDKLGDTLFKHLGQQKSAVVRWGCKVVALGQDETKGWVDVEADGKKERLDADYIIGCDGANSQVRKCLFGDKSFPGMTWDEQLVATNVYYDLGKWGFDDVNYIIHPEHWFMAARITTDGMWRVTYGETPGLSPEELISRQPPKFKEMLPGSPEPRNYKITNISPYRVHQRLAEEMRVGRVLLAGDAAHLNNPFGGLGLTGGIVDVGGLYDCLMGICEGKADSTILDVYSDVRREKYYTIVNPTSSANFRRLFDQDPDTALDDDEFLKICRRAESDPRLSREFQLDINALRYDFTQHYHSKP</sequence>